<protein>
    <submittedName>
        <fullName evidence="2">Uncharacterized protein</fullName>
    </submittedName>
</protein>
<sequence length="127" mass="14560">MWIRTPLQPLNPILNLPQPLPRNLTRPSFSAPPPPTSNTIRKGPPRNRSTMKTSYKWEIGEDGDDDFNYDDPIIAELLDKDWDEELAIHRRSPNDKAAHFDIASYKPGNEGDKSKEPEYTHSSNIHK</sequence>
<evidence type="ECO:0000313" key="2">
    <source>
        <dbReference type="EMBL" id="KAK4434297.1"/>
    </source>
</evidence>
<proteinExistence type="predicted"/>
<reference evidence="2" key="2">
    <citation type="journal article" date="2024" name="Plant">
        <title>Genomic evolution and insights into agronomic trait innovations of Sesamum species.</title>
        <authorList>
            <person name="Miao H."/>
            <person name="Wang L."/>
            <person name="Qu L."/>
            <person name="Liu H."/>
            <person name="Sun Y."/>
            <person name="Le M."/>
            <person name="Wang Q."/>
            <person name="Wei S."/>
            <person name="Zheng Y."/>
            <person name="Lin W."/>
            <person name="Duan Y."/>
            <person name="Cao H."/>
            <person name="Xiong S."/>
            <person name="Wang X."/>
            <person name="Wei L."/>
            <person name="Li C."/>
            <person name="Ma Q."/>
            <person name="Ju M."/>
            <person name="Zhao R."/>
            <person name="Li G."/>
            <person name="Mu C."/>
            <person name="Tian Q."/>
            <person name="Mei H."/>
            <person name="Zhang T."/>
            <person name="Gao T."/>
            <person name="Zhang H."/>
        </authorList>
    </citation>
    <scope>NUCLEOTIDE SEQUENCE</scope>
    <source>
        <strain evidence="2">3651</strain>
    </source>
</reference>
<feature type="region of interest" description="Disordered" evidence="1">
    <location>
        <begin position="14"/>
        <end position="62"/>
    </location>
</feature>
<feature type="compositionally biased region" description="Basic and acidic residues" evidence="1">
    <location>
        <begin position="109"/>
        <end position="119"/>
    </location>
</feature>
<evidence type="ECO:0000256" key="1">
    <source>
        <dbReference type="SAM" id="MobiDB-lite"/>
    </source>
</evidence>
<reference evidence="2" key="1">
    <citation type="submission" date="2020-06" db="EMBL/GenBank/DDBJ databases">
        <authorList>
            <person name="Li T."/>
            <person name="Hu X."/>
            <person name="Zhang T."/>
            <person name="Song X."/>
            <person name="Zhang H."/>
            <person name="Dai N."/>
            <person name="Sheng W."/>
            <person name="Hou X."/>
            <person name="Wei L."/>
        </authorList>
    </citation>
    <scope>NUCLEOTIDE SEQUENCE</scope>
    <source>
        <strain evidence="2">3651</strain>
        <tissue evidence="2">Leaf</tissue>
    </source>
</reference>
<accession>A0AAE2CTU8</accession>
<gene>
    <name evidence="2" type="ORF">Salat_0592500</name>
</gene>
<feature type="region of interest" description="Disordered" evidence="1">
    <location>
        <begin position="90"/>
        <end position="127"/>
    </location>
</feature>
<feature type="compositionally biased region" description="Low complexity" evidence="1">
    <location>
        <begin position="14"/>
        <end position="27"/>
    </location>
</feature>
<dbReference type="Proteomes" id="UP001293254">
    <property type="component" value="Unassembled WGS sequence"/>
</dbReference>
<feature type="compositionally biased region" description="Basic and acidic residues" evidence="1">
    <location>
        <begin position="90"/>
        <end position="99"/>
    </location>
</feature>
<comment type="caution">
    <text evidence="2">The sequence shown here is derived from an EMBL/GenBank/DDBJ whole genome shotgun (WGS) entry which is preliminary data.</text>
</comment>
<dbReference type="EMBL" id="JACGWO010000002">
    <property type="protein sequence ID" value="KAK4434297.1"/>
    <property type="molecule type" value="Genomic_DNA"/>
</dbReference>
<keyword evidence="3" id="KW-1185">Reference proteome</keyword>
<dbReference type="AlphaFoldDB" id="A0AAE2CTU8"/>
<name>A0AAE2CTU8_9LAMI</name>
<organism evidence="2 3">
    <name type="scientific">Sesamum alatum</name>
    <dbReference type="NCBI Taxonomy" id="300844"/>
    <lineage>
        <taxon>Eukaryota</taxon>
        <taxon>Viridiplantae</taxon>
        <taxon>Streptophyta</taxon>
        <taxon>Embryophyta</taxon>
        <taxon>Tracheophyta</taxon>
        <taxon>Spermatophyta</taxon>
        <taxon>Magnoliopsida</taxon>
        <taxon>eudicotyledons</taxon>
        <taxon>Gunneridae</taxon>
        <taxon>Pentapetalae</taxon>
        <taxon>asterids</taxon>
        <taxon>lamiids</taxon>
        <taxon>Lamiales</taxon>
        <taxon>Pedaliaceae</taxon>
        <taxon>Sesamum</taxon>
    </lineage>
</organism>
<evidence type="ECO:0000313" key="3">
    <source>
        <dbReference type="Proteomes" id="UP001293254"/>
    </source>
</evidence>